<name>A0A8B3FIR0_9ACTN</name>
<protein>
    <submittedName>
        <fullName evidence="2">Uncharacterized protein</fullName>
    </submittedName>
</protein>
<sequence>MTDVAHRSATRFSSAIPAPSGASGGSGGMMGVSRLVVSPSRSAPTRAASTVRTSACVRAQPSLPHHSMPYASTRLGSLNPGV</sequence>
<dbReference type="EMBL" id="RCIW01000012">
    <property type="protein sequence ID" value="RLP08914.1"/>
    <property type="molecule type" value="Genomic_DNA"/>
</dbReference>
<evidence type="ECO:0000313" key="3">
    <source>
        <dbReference type="Proteomes" id="UP000279336"/>
    </source>
</evidence>
<proteinExistence type="predicted"/>
<feature type="region of interest" description="Disordered" evidence="1">
    <location>
        <begin position="1"/>
        <end position="82"/>
    </location>
</feature>
<accession>A0A8B3FIR0</accession>
<reference evidence="2 3" key="1">
    <citation type="submission" date="2018-10" db="EMBL/GenBank/DDBJ databases">
        <title>Propionibacterium australiense Genome Sequencing and Assembly.</title>
        <authorList>
            <person name="Bernier A.-M."/>
            <person name="Bernard K."/>
        </authorList>
    </citation>
    <scope>NUCLEOTIDE SEQUENCE [LARGE SCALE GENOMIC DNA]</scope>
    <source>
        <strain evidence="2 3">NML98A078</strain>
    </source>
</reference>
<gene>
    <name evidence="2" type="ORF">D7U36_08890</name>
</gene>
<feature type="compositionally biased region" description="Low complexity" evidence="1">
    <location>
        <begin position="31"/>
        <end position="55"/>
    </location>
</feature>
<dbReference type="Proteomes" id="UP000279336">
    <property type="component" value="Unassembled WGS sequence"/>
</dbReference>
<organism evidence="2 3">
    <name type="scientific">Propionibacterium australiense</name>
    <dbReference type="NCBI Taxonomy" id="119981"/>
    <lineage>
        <taxon>Bacteria</taxon>
        <taxon>Bacillati</taxon>
        <taxon>Actinomycetota</taxon>
        <taxon>Actinomycetes</taxon>
        <taxon>Propionibacteriales</taxon>
        <taxon>Propionibacteriaceae</taxon>
        <taxon>Propionibacterium</taxon>
    </lineage>
</organism>
<evidence type="ECO:0000256" key="1">
    <source>
        <dbReference type="SAM" id="MobiDB-lite"/>
    </source>
</evidence>
<comment type="caution">
    <text evidence="2">The sequence shown here is derived from an EMBL/GenBank/DDBJ whole genome shotgun (WGS) entry which is preliminary data.</text>
</comment>
<dbReference type="AlphaFoldDB" id="A0A8B3FIR0"/>
<evidence type="ECO:0000313" key="2">
    <source>
        <dbReference type="EMBL" id="RLP08914.1"/>
    </source>
</evidence>